<dbReference type="Pfam" id="PF13439">
    <property type="entry name" value="Glyco_transf_4"/>
    <property type="match status" value="1"/>
</dbReference>
<dbReference type="Pfam" id="PF00534">
    <property type="entry name" value="Glycos_transf_1"/>
    <property type="match status" value="1"/>
</dbReference>
<comment type="caution">
    <text evidence="5">The sequence shown here is derived from an EMBL/GenBank/DDBJ whole genome shotgun (WGS) entry which is preliminary data.</text>
</comment>
<evidence type="ECO:0000313" key="5">
    <source>
        <dbReference type="EMBL" id="MCL9769698.1"/>
    </source>
</evidence>
<accession>A0ABT0TFV6</accession>
<dbReference type="InterPro" id="IPR001296">
    <property type="entry name" value="Glyco_trans_1"/>
</dbReference>
<feature type="domain" description="Glycosyltransferase subfamily 4-like N-terminal" evidence="4">
    <location>
        <begin position="54"/>
        <end position="179"/>
    </location>
</feature>
<keyword evidence="6" id="KW-1185">Reference proteome</keyword>
<keyword evidence="2" id="KW-0472">Membrane</keyword>
<feature type="transmembrane region" description="Helical" evidence="2">
    <location>
        <begin position="57"/>
        <end position="77"/>
    </location>
</feature>
<sequence>MNRKLYIDASYYKEGITGLSRFSDELIDQMMIMKEDKKLVLFCFKNQVVNVENNLEIIRINLSISVFTYLTLFFPFVSRWILKKTFGNSGIIHYHDSIRFPGDIKGFEAVVTIHDIASLVFPQFYVWRAKILKKNGLKRLLKSKAKIIAVSNTTKKDLENLSKGFIGRIDVIGEGVNPNFFIQSSQKFNFSDLIPKEYFLVVGSPHSRKNYKNIYSAFKKFKESSASNYKLVFVGRAVDRYFKENNIFTENFILFKENVSDDDLKSLYYNAFAYVNFSLHEGFGLTILEAMANKCLVIGSITTSVGENIGKEGIVASPLNIHEMADSFAYSVCLNEEKRNKLINEAYQKVLKMNWEVIVTKYYQLFKSIDNG</sequence>
<evidence type="ECO:0000256" key="2">
    <source>
        <dbReference type="SAM" id="Phobius"/>
    </source>
</evidence>
<dbReference type="Gene3D" id="3.40.50.2000">
    <property type="entry name" value="Glycogen Phosphorylase B"/>
    <property type="match status" value="2"/>
</dbReference>
<dbReference type="PANTHER" id="PTHR46401">
    <property type="entry name" value="GLYCOSYLTRANSFERASE WBBK-RELATED"/>
    <property type="match status" value="1"/>
</dbReference>
<gene>
    <name evidence="5" type="ORF">NAT47_04640</name>
</gene>
<keyword evidence="2" id="KW-1133">Transmembrane helix</keyword>
<proteinExistence type="predicted"/>
<keyword evidence="2" id="KW-0812">Transmembrane</keyword>
<dbReference type="InterPro" id="IPR028098">
    <property type="entry name" value="Glyco_trans_4-like_N"/>
</dbReference>
<organism evidence="5 6">
    <name type="scientific">Flavobacterium fragile</name>
    <dbReference type="NCBI Taxonomy" id="2949085"/>
    <lineage>
        <taxon>Bacteria</taxon>
        <taxon>Pseudomonadati</taxon>
        <taxon>Bacteroidota</taxon>
        <taxon>Flavobacteriia</taxon>
        <taxon>Flavobacteriales</taxon>
        <taxon>Flavobacteriaceae</taxon>
        <taxon>Flavobacterium</taxon>
    </lineage>
</organism>
<dbReference type="CDD" id="cd03809">
    <property type="entry name" value="GT4_MtfB-like"/>
    <property type="match status" value="1"/>
</dbReference>
<protein>
    <submittedName>
        <fullName evidence="5">Glycosyltransferase family 4 protein</fullName>
    </submittedName>
</protein>
<feature type="domain" description="Glycosyl transferase family 1" evidence="3">
    <location>
        <begin position="196"/>
        <end position="348"/>
    </location>
</feature>
<evidence type="ECO:0000313" key="6">
    <source>
        <dbReference type="Proteomes" id="UP001203342"/>
    </source>
</evidence>
<evidence type="ECO:0000259" key="3">
    <source>
        <dbReference type="Pfam" id="PF00534"/>
    </source>
</evidence>
<evidence type="ECO:0000259" key="4">
    <source>
        <dbReference type="Pfam" id="PF13439"/>
    </source>
</evidence>
<dbReference type="Proteomes" id="UP001203342">
    <property type="component" value="Unassembled WGS sequence"/>
</dbReference>
<reference evidence="5 6" key="1">
    <citation type="submission" date="2022-05" db="EMBL/GenBank/DDBJ databases">
        <title>Flavobacterium sp., isolated from activated sludge.</title>
        <authorList>
            <person name="Ran Q."/>
        </authorList>
    </citation>
    <scope>NUCLEOTIDE SEQUENCE [LARGE SCALE GENOMIC DNA]</scope>
    <source>
        <strain evidence="5 6">HXWNR69</strain>
    </source>
</reference>
<evidence type="ECO:0000256" key="1">
    <source>
        <dbReference type="ARBA" id="ARBA00022679"/>
    </source>
</evidence>
<dbReference type="EMBL" id="JAMLJN010000003">
    <property type="protein sequence ID" value="MCL9769698.1"/>
    <property type="molecule type" value="Genomic_DNA"/>
</dbReference>
<dbReference type="RefSeq" id="WP_250580762.1">
    <property type="nucleotide sequence ID" value="NZ_JAMLJN010000003.1"/>
</dbReference>
<name>A0ABT0TFV6_9FLAO</name>
<dbReference type="SUPFAM" id="SSF53756">
    <property type="entry name" value="UDP-Glycosyltransferase/glycogen phosphorylase"/>
    <property type="match status" value="1"/>
</dbReference>
<keyword evidence="1" id="KW-0808">Transferase</keyword>
<dbReference type="PANTHER" id="PTHR46401:SF2">
    <property type="entry name" value="GLYCOSYLTRANSFERASE WBBK-RELATED"/>
    <property type="match status" value="1"/>
</dbReference>